<keyword evidence="2" id="KW-1185">Reference proteome</keyword>
<evidence type="ECO:0000313" key="1">
    <source>
        <dbReference type="EMBL" id="MBB5055716.1"/>
    </source>
</evidence>
<dbReference type="AlphaFoldDB" id="A0A7W7Z9A5"/>
<dbReference type="Proteomes" id="UP000540989">
    <property type="component" value="Unassembled WGS sequence"/>
</dbReference>
<gene>
    <name evidence="1" type="ORF">HDF16_000385</name>
</gene>
<protein>
    <submittedName>
        <fullName evidence="1">Uncharacterized protein</fullName>
    </submittedName>
</protein>
<proteinExistence type="predicted"/>
<accession>A0A7W7Z9A5</accession>
<evidence type="ECO:0000313" key="2">
    <source>
        <dbReference type="Proteomes" id="UP000540989"/>
    </source>
</evidence>
<name>A0A7W7Z9A5_9BACT</name>
<comment type="caution">
    <text evidence="1">The sequence shown here is derived from an EMBL/GenBank/DDBJ whole genome shotgun (WGS) entry which is preliminary data.</text>
</comment>
<organism evidence="1 2">
    <name type="scientific">Granulicella aggregans</name>
    <dbReference type="NCBI Taxonomy" id="474949"/>
    <lineage>
        <taxon>Bacteria</taxon>
        <taxon>Pseudomonadati</taxon>
        <taxon>Acidobacteriota</taxon>
        <taxon>Terriglobia</taxon>
        <taxon>Terriglobales</taxon>
        <taxon>Acidobacteriaceae</taxon>
        <taxon>Granulicella</taxon>
    </lineage>
</organism>
<reference evidence="1 2" key="1">
    <citation type="submission" date="2020-08" db="EMBL/GenBank/DDBJ databases">
        <title>Genomic Encyclopedia of Type Strains, Phase IV (KMG-V): Genome sequencing to study the core and pangenomes of soil and plant-associated prokaryotes.</title>
        <authorList>
            <person name="Whitman W."/>
        </authorList>
    </citation>
    <scope>NUCLEOTIDE SEQUENCE [LARGE SCALE GENOMIC DNA]</scope>
    <source>
        <strain evidence="1 2">M8UP14</strain>
    </source>
</reference>
<dbReference type="EMBL" id="JACHIP010000001">
    <property type="protein sequence ID" value="MBB5055716.1"/>
    <property type="molecule type" value="Genomic_DNA"/>
</dbReference>
<sequence>MIQVVRDADVGTFLQQLRELTEAASANEGPICFE</sequence>